<reference evidence="3 4" key="1">
    <citation type="journal article" date="2018" name="Genome Biol. Evol.">
        <title>Multiple Roots of Fruiting Body Formation in Amoebozoa.</title>
        <authorList>
            <person name="Hillmann F."/>
            <person name="Forbes G."/>
            <person name="Novohradska S."/>
            <person name="Ferling I."/>
            <person name="Riege K."/>
            <person name="Groth M."/>
            <person name="Westermann M."/>
            <person name="Marz M."/>
            <person name="Spaller T."/>
            <person name="Winckler T."/>
            <person name="Schaap P."/>
            <person name="Glockner G."/>
        </authorList>
    </citation>
    <scope>NUCLEOTIDE SEQUENCE [LARGE SCALE GENOMIC DNA]</scope>
    <source>
        <strain evidence="3 4">Jena</strain>
    </source>
</reference>
<name>A0A2P6NI76_9EUKA</name>
<dbReference type="AlphaFoldDB" id="A0A2P6NI76"/>
<keyword evidence="4" id="KW-1185">Reference proteome</keyword>
<protein>
    <submittedName>
        <fullName evidence="3">Poly(A) polymerase pla1</fullName>
    </submittedName>
</protein>
<feature type="domain" description="MJ1316 RNA cyclic group end recognition" evidence="2">
    <location>
        <begin position="26"/>
        <end position="94"/>
    </location>
</feature>
<comment type="caution">
    <text evidence="3">The sequence shown here is derived from an EMBL/GenBank/DDBJ whole genome shotgun (WGS) entry which is preliminary data.</text>
</comment>
<evidence type="ECO:0000256" key="1">
    <source>
        <dbReference type="SAM" id="MobiDB-lite"/>
    </source>
</evidence>
<dbReference type="InParanoid" id="A0A2P6NI76"/>
<feature type="non-terminal residue" evidence="3">
    <location>
        <position position="1"/>
    </location>
</feature>
<dbReference type="Pfam" id="PF04457">
    <property type="entry name" value="MJ1316"/>
    <property type="match status" value="1"/>
</dbReference>
<dbReference type="OrthoDB" id="19211at2759"/>
<dbReference type="Proteomes" id="UP000241769">
    <property type="component" value="Unassembled WGS sequence"/>
</dbReference>
<dbReference type="PANTHER" id="PTHR46729:SF1">
    <property type="entry name" value="LEUKOCYTE RECEPTOR CLUSTER MEMBER 9"/>
    <property type="match status" value="1"/>
</dbReference>
<feature type="region of interest" description="Disordered" evidence="1">
    <location>
        <begin position="1"/>
        <end position="24"/>
    </location>
</feature>
<accession>A0A2P6NI76</accession>
<evidence type="ECO:0000313" key="4">
    <source>
        <dbReference type="Proteomes" id="UP000241769"/>
    </source>
</evidence>
<sequence>ETKEKARLAAQPIEEEPEKPKKAGKMAEDVYNRLKWDNSLDKETIVVGYEDRFLGIQEVPYNSFAEMRDLTGEVFIPWHRIRYFKNGEDTLWSREEKHVKMPENTEE</sequence>
<gene>
    <name evidence="3" type="ORF">PROFUN_08363</name>
</gene>
<dbReference type="InterPro" id="IPR042653">
    <property type="entry name" value="Leng9"/>
</dbReference>
<dbReference type="PANTHER" id="PTHR46729">
    <property type="entry name" value="LEUKOCYTE RECEPTOR CLUSTER MEMBER 9"/>
    <property type="match status" value="1"/>
</dbReference>
<dbReference type="InterPro" id="IPR040459">
    <property type="entry name" value="MJ1316"/>
</dbReference>
<proteinExistence type="predicted"/>
<dbReference type="EMBL" id="MDYQ01000079">
    <property type="protein sequence ID" value="PRP83637.1"/>
    <property type="molecule type" value="Genomic_DNA"/>
</dbReference>
<organism evidence="3 4">
    <name type="scientific">Planoprotostelium fungivorum</name>
    <dbReference type="NCBI Taxonomy" id="1890364"/>
    <lineage>
        <taxon>Eukaryota</taxon>
        <taxon>Amoebozoa</taxon>
        <taxon>Evosea</taxon>
        <taxon>Variosea</taxon>
        <taxon>Cavosteliida</taxon>
        <taxon>Cavosteliaceae</taxon>
        <taxon>Planoprotostelium</taxon>
    </lineage>
</organism>
<evidence type="ECO:0000313" key="3">
    <source>
        <dbReference type="EMBL" id="PRP83637.1"/>
    </source>
</evidence>
<dbReference type="STRING" id="1890364.A0A2P6NI76"/>
<evidence type="ECO:0000259" key="2">
    <source>
        <dbReference type="Pfam" id="PF04457"/>
    </source>
</evidence>